<dbReference type="EMBL" id="BIFT01000001">
    <property type="protein sequence ID" value="GCE25894.1"/>
    <property type="molecule type" value="Genomic_DNA"/>
</dbReference>
<dbReference type="PRINTS" id="PR01411">
    <property type="entry name" value="CCMFBIOGNSIS"/>
</dbReference>
<keyword evidence="8 10" id="KW-0472">Membrane</keyword>
<comment type="function">
    <text evidence="9">Required for the biogenesis of c-type cytochromes. Possible subunit of a heme lyase.</text>
</comment>
<dbReference type="PANTHER" id="PTHR43653">
    <property type="entry name" value="CYTOCHROME C ASSEMBLY PROTEIN-RELATED"/>
    <property type="match status" value="1"/>
</dbReference>
<keyword evidence="14" id="KW-1185">Reference proteome</keyword>
<feature type="transmembrane region" description="Helical" evidence="10">
    <location>
        <begin position="395"/>
        <end position="414"/>
    </location>
</feature>
<dbReference type="InterPro" id="IPR002541">
    <property type="entry name" value="Cyt_c_assembly"/>
</dbReference>
<feature type="transmembrane region" description="Helical" evidence="10">
    <location>
        <begin position="6"/>
        <end position="30"/>
    </location>
</feature>
<keyword evidence="4" id="KW-0997">Cell inner membrane</keyword>
<feature type="transmembrane region" description="Helical" evidence="10">
    <location>
        <begin position="176"/>
        <end position="198"/>
    </location>
</feature>
<evidence type="ECO:0000256" key="4">
    <source>
        <dbReference type="ARBA" id="ARBA00022519"/>
    </source>
</evidence>
<keyword evidence="5 10" id="KW-0812">Transmembrane</keyword>
<feature type="transmembrane region" description="Helical" evidence="10">
    <location>
        <begin position="352"/>
        <end position="375"/>
    </location>
</feature>
<dbReference type="RefSeq" id="WP_126626425.1">
    <property type="nucleotide sequence ID" value="NZ_BIFT01000001.1"/>
</dbReference>
<evidence type="ECO:0000256" key="5">
    <source>
        <dbReference type="ARBA" id="ARBA00022692"/>
    </source>
</evidence>
<feature type="domain" description="Cytochrome c assembly protein" evidence="11">
    <location>
        <begin position="94"/>
        <end position="297"/>
    </location>
</feature>
<feature type="transmembrane region" description="Helical" evidence="10">
    <location>
        <begin position="452"/>
        <end position="469"/>
    </location>
</feature>
<comment type="caution">
    <text evidence="13">The sequence shown here is derived from an EMBL/GenBank/DDBJ whole genome shotgun (WGS) entry which is preliminary data.</text>
</comment>
<protein>
    <submittedName>
        <fullName evidence="13">Cytochrome c biogenesis protein CcmF</fullName>
    </submittedName>
</protein>
<dbReference type="OrthoDB" id="9761451at2"/>
<dbReference type="InterPro" id="IPR003567">
    <property type="entry name" value="Cyt_c_biogenesis"/>
</dbReference>
<evidence type="ECO:0000256" key="9">
    <source>
        <dbReference type="ARBA" id="ARBA00037230"/>
    </source>
</evidence>
<accession>A0A402B3G3</accession>
<comment type="subcellular location">
    <subcellularLocation>
        <location evidence="1">Cell inner membrane</location>
        <topology evidence="1">Multi-pass membrane protein</topology>
    </subcellularLocation>
</comment>
<feature type="transmembrane region" description="Helical" evidence="10">
    <location>
        <begin position="210"/>
        <end position="230"/>
    </location>
</feature>
<feature type="transmembrane region" description="Helical" evidence="10">
    <location>
        <begin position="250"/>
        <end position="267"/>
    </location>
</feature>
<dbReference type="Proteomes" id="UP000287171">
    <property type="component" value="Unassembled WGS sequence"/>
</dbReference>
<comment type="similarity">
    <text evidence="2">Belongs to the CcmF/CycK/Ccl1/NrfE/CcsA family.</text>
</comment>
<dbReference type="PANTHER" id="PTHR43653:SF1">
    <property type="entry name" value="CYTOCHROME C-TYPE BIOGENESIS PROTEIN CCMF"/>
    <property type="match status" value="1"/>
</dbReference>
<feature type="transmembrane region" description="Helical" evidence="10">
    <location>
        <begin position="497"/>
        <end position="519"/>
    </location>
</feature>
<evidence type="ECO:0000313" key="14">
    <source>
        <dbReference type="Proteomes" id="UP000287171"/>
    </source>
</evidence>
<dbReference type="InterPro" id="IPR032523">
    <property type="entry name" value="CcmF_C"/>
</dbReference>
<dbReference type="GO" id="GO:0017004">
    <property type="term" value="P:cytochrome complex assembly"/>
    <property type="evidence" value="ECO:0007669"/>
    <property type="project" value="UniProtKB-KW"/>
</dbReference>
<evidence type="ECO:0000256" key="1">
    <source>
        <dbReference type="ARBA" id="ARBA00004429"/>
    </source>
</evidence>
<name>A0A402B3G3_9CHLR</name>
<keyword evidence="3" id="KW-1003">Cell membrane</keyword>
<evidence type="ECO:0000256" key="7">
    <source>
        <dbReference type="ARBA" id="ARBA00022989"/>
    </source>
</evidence>
<keyword evidence="6" id="KW-0201">Cytochrome c-type biogenesis</keyword>
<feature type="transmembrane region" description="Helical" evidence="10">
    <location>
        <begin position="426"/>
        <end position="446"/>
    </location>
</feature>
<evidence type="ECO:0000256" key="8">
    <source>
        <dbReference type="ARBA" id="ARBA00023136"/>
    </source>
</evidence>
<proteinExistence type="inferred from homology"/>
<reference evidence="14" key="1">
    <citation type="submission" date="2018-12" db="EMBL/GenBank/DDBJ databases">
        <title>Tengunoibacter tsumagoiensis gen. nov., sp. nov., Dictyobacter kobayashii sp. nov., D. alpinus sp. nov., and D. joshuensis sp. nov. and description of Dictyobacteraceae fam. nov. within the order Ktedonobacterales isolated from Tengu-no-mugimeshi.</title>
        <authorList>
            <person name="Wang C.M."/>
            <person name="Zheng Y."/>
            <person name="Sakai Y."/>
            <person name="Toyoda A."/>
            <person name="Minakuchi Y."/>
            <person name="Abe K."/>
            <person name="Yokota A."/>
            <person name="Yabe S."/>
        </authorList>
    </citation>
    <scope>NUCLEOTIDE SEQUENCE [LARGE SCALE GENOMIC DNA]</scope>
    <source>
        <strain evidence="14">Uno16</strain>
    </source>
</reference>
<evidence type="ECO:0000259" key="11">
    <source>
        <dbReference type="Pfam" id="PF01578"/>
    </source>
</evidence>
<feature type="transmembrane region" description="Helical" evidence="10">
    <location>
        <begin position="274"/>
        <end position="292"/>
    </location>
</feature>
<feature type="transmembrane region" description="Helical" evidence="10">
    <location>
        <begin position="42"/>
        <end position="63"/>
    </location>
</feature>
<feature type="transmembrane region" description="Helical" evidence="10">
    <location>
        <begin position="97"/>
        <end position="115"/>
    </location>
</feature>
<dbReference type="AlphaFoldDB" id="A0A402B3G3"/>
<dbReference type="InterPro" id="IPR003568">
    <property type="entry name" value="Cyt_c_biogenesis_CcmF"/>
</dbReference>
<sequence>MYFSDLGIIALILALGFALYTVIASILGAMRSAPPLVASAKRSLLAVTFFLLLASAALVISFLRHDFGVNYVAEHSSLSMAWYFVTAAFYGGQEGSLLYWALVLSLFSALFVVTSKRAPSAFVPYVMATLMGIESFFLLMLATLSNPFVRSAVAPKDGAGLNPLLMDPGMLVHPPMLLMGYMSFSLPFAFAVAALITGRLNAEWLRSIRRWMLAAWTLQTAGLLLGAWWAYHVLGWGGYWGWDPVENAALLPWLTATAFLHSTMVQERRGMLKVWNLFLVIASFALSIFGTFEVRSGLISSVHSFAYSDIGAYFFGFLAVVLLFSSALFFFRLPALRAEQEFDSVVSREGVFLLNNLLLVGMTFAILWGTLFPLISASFRGQTMTMGPPFYNQVVAPMIVLLVLAMGIGPLLAWRRTSLTALWRNISTPAILAALCALVLPVLGITDVAANIGFTVCTFTAGAILYEIWRGARVRHRHGESYPRAVYMLFQRYRQRYGGYIVHLGLVFLVAGIIGSHYFQQQQDATLKPGQDMNVAGYRLTYLGNIDEKDSDKETISAQVQIWRDGKLQSYVYPGRVIYSNYPDQPTSVIEIKTFVATDVYVYLADWQGAAQATIRVFINPLVPFVWWGGLLMILGGILCWWPTRRRLATAVRPRTVVEKESVKEKPEQVADGGVIA</sequence>
<dbReference type="Pfam" id="PF16327">
    <property type="entry name" value="CcmF_C"/>
    <property type="match status" value="1"/>
</dbReference>
<keyword evidence="7 10" id="KW-1133">Transmembrane helix</keyword>
<organism evidence="13 14">
    <name type="scientific">Dictyobacter alpinus</name>
    <dbReference type="NCBI Taxonomy" id="2014873"/>
    <lineage>
        <taxon>Bacteria</taxon>
        <taxon>Bacillati</taxon>
        <taxon>Chloroflexota</taxon>
        <taxon>Ktedonobacteria</taxon>
        <taxon>Ktedonobacterales</taxon>
        <taxon>Dictyobacteraceae</taxon>
        <taxon>Dictyobacter</taxon>
    </lineage>
</organism>
<gene>
    <name evidence="13" type="ORF">KDA_13780</name>
</gene>
<evidence type="ECO:0000259" key="12">
    <source>
        <dbReference type="Pfam" id="PF16327"/>
    </source>
</evidence>
<feature type="transmembrane region" description="Helical" evidence="10">
    <location>
        <begin position="122"/>
        <end position="142"/>
    </location>
</feature>
<feature type="domain" description="Cytochrome c-type biogenesis protein CcmF C-terminal" evidence="12">
    <location>
        <begin position="316"/>
        <end position="640"/>
    </location>
</feature>
<dbReference type="PRINTS" id="PR01410">
    <property type="entry name" value="CCBIOGENESIS"/>
</dbReference>
<feature type="transmembrane region" description="Helical" evidence="10">
    <location>
        <begin position="312"/>
        <end position="331"/>
    </location>
</feature>
<evidence type="ECO:0000256" key="3">
    <source>
        <dbReference type="ARBA" id="ARBA00022475"/>
    </source>
</evidence>
<dbReference type="GO" id="GO:0005886">
    <property type="term" value="C:plasma membrane"/>
    <property type="evidence" value="ECO:0007669"/>
    <property type="project" value="UniProtKB-SubCell"/>
</dbReference>
<dbReference type="GO" id="GO:0015232">
    <property type="term" value="F:heme transmembrane transporter activity"/>
    <property type="evidence" value="ECO:0007669"/>
    <property type="project" value="InterPro"/>
</dbReference>
<dbReference type="GO" id="GO:0020037">
    <property type="term" value="F:heme binding"/>
    <property type="evidence" value="ECO:0007669"/>
    <property type="project" value="InterPro"/>
</dbReference>
<evidence type="ECO:0000256" key="2">
    <source>
        <dbReference type="ARBA" id="ARBA00009186"/>
    </source>
</evidence>
<feature type="transmembrane region" description="Helical" evidence="10">
    <location>
        <begin position="625"/>
        <end position="644"/>
    </location>
</feature>
<evidence type="ECO:0000313" key="13">
    <source>
        <dbReference type="EMBL" id="GCE25894.1"/>
    </source>
</evidence>
<dbReference type="Pfam" id="PF01578">
    <property type="entry name" value="Cytochrom_C_asm"/>
    <property type="match status" value="1"/>
</dbReference>
<evidence type="ECO:0000256" key="6">
    <source>
        <dbReference type="ARBA" id="ARBA00022748"/>
    </source>
</evidence>
<evidence type="ECO:0000256" key="10">
    <source>
        <dbReference type="SAM" id="Phobius"/>
    </source>
</evidence>